<dbReference type="EMBL" id="RCMG01000058">
    <property type="protein sequence ID" value="KAG2865444.1"/>
    <property type="molecule type" value="Genomic_DNA"/>
</dbReference>
<dbReference type="InterPro" id="IPR027806">
    <property type="entry name" value="HARBI1_dom"/>
</dbReference>
<dbReference type="Proteomes" id="UP000735874">
    <property type="component" value="Unassembled WGS sequence"/>
</dbReference>
<feature type="compositionally biased region" description="Low complexity" evidence="3">
    <location>
        <begin position="29"/>
        <end position="51"/>
    </location>
</feature>
<feature type="region of interest" description="Disordered" evidence="3">
    <location>
        <begin position="1"/>
        <end position="78"/>
    </location>
</feature>
<evidence type="ECO:0000259" key="4">
    <source>
        <dbReference type="Pfam" id="PF13359"/>
    </source>
</evidence>
<evidence type="ECO:0000256" key="1">
    <source>
        <dbReference type="ARBA" id="ARBA00001968"/>
    </source>
</evidence>
<gene>
    <name evidence="5" type="ORF">PC113_g3700</name>
    <name evidence="6" type="ORF">PC117_g3486</name>
</gene>
<feature type="compositionally biased region" description="Basic and acidic residues" evidence="3">
    <location>
        <begin position="52"/>
        <end position="78"/>
    </location>
</feature>
<dbReference type="AlphaFoldDB" id="A0A8T1EJ94"/>
<organism evidence="6 7">
    <name type="scientific">Phytophthora cactorum</name>
    <dbReference type="NCBI Taxonomy" id="29920"/>
    <lineage>
        <taxon>Eukaryota</taxon>
        <taxon>Sar</taxon>
        <taxon>Stramenopiles</taxon>
        <taxon>Oomycota</taxon>
        <taxon>Peronosporomycetes</taxon>
        <taxon>Peronosporales</taxon>
        <taxon>Peronosporaceae</taxon>
        <taxon>Phytophthora</taxon>
    </lineage>
</organism>
<evidence type="ECO:0000313" key="6">
    <source>
        <dbReference type="EMBL" id="KAG2951592.1"/>
    </source>
</evidence>
<protein>
    <recommendedName>
        <fullName evidence="4">DDE Tnp4 domain-containing protein</fullName>
    </recommendedName>
</protein>
<feature type="domain" description="DDE Tnp4" evidence="4">
    <location>
        <begin position="208"/>
        <end position="342"/>
    </location>
</feature>
<feature type="compositionally biased region" description="Polar residues" evidence="3">
    <location>
        <begin position="1"/>
        <end position="13"/>
    </location>
</feature>
<dbReference type="GO" id="GO:0046872">
    <property type="term" value="F:metal ion binding"/>
    <property type="evidence" value="ECO:0007669"/>
    <property type="project" value="UniProtKB-KW"/>
</dbReference>
<accession>A0A8T1EJ94</accession>
<proteinExistence type="predicted"/>
<dbReference type="Proteomes" id="UP000736787">
    <property type="component" value="Unassembled WGS sequence"/>
</dbReference>
<evidence type="ECO:0000256" key="3">
    <source>
        <dbReference type="SAM" id="MobiDB-lite"/>
    </source>
</evidence>
<evidence type="ECO:0000313" key="7">
    <source>
        <dbReference type="Proteomes" id="UP000736787"/>
    </source>
</evidence>
<comment type="cofactor">
    <cofactor evidence="1">
        <name>a divalent metal cation</name>
        <dbReference type="ChEBI" id="CHEBI:60240"/>
    </cofactor>
</comment>
<dbReference type="EMBL" id="RCMK01000050">
    <property type="protein sequence ID" value="KAG2951592.1"/>
    <property type="molecule type" value="Genomic_DNA"/>
</dbReference>
<name>A0A8T1EJ94_9STRA</name>
<reference evidence="6" key="1">
    <citation type="submission" date="2018-10" db="EMBL/GenBank/DDBJ databases">
        <title>Effector identification in a new, highly contiguous assembly of the strawberry crown rot pathogen Phytophthora cactorum.</title>
        <authorList>
            <person name="Armitage A.D."/>
            <person name="Nellist C.F."/>
            <person name="Bates H."/>
            <person name="Vickerstaff R.J."/>
            <person name="Harrison R.J."/>
        </authorList>
    </citation>
    <scope>NUCLEOTIDE SEQUENCE</scope>
    <source>
        <strain evidence="5">15-7</strain>
        <strain evidence="6">4040</strain>
    </source>
</reference>
<evidence type="ECO:0000256" key="2">
    <source>
        <dbReference type="ARBA" id="ARBA00022723"/>
    </source>
</evidence>
<dbReference type="Pfam" id="PF13359">
    <property type="entry name" value="DDE_Tnp_4"/>
    <property type="match status" value="1"/>
</dbReference>
<evidence type="ECO:0000313" key="5">
    <source>
        <dbReference type="EMBL" id="KAG2865444.1"/>
    </source>
</evidence>
<comment type="caution">
    <text evidence="6">The sequence shown here is derived from an EMBL/GenBank/DDBJ whole genome shotgun (WGS) entry which is preliminary data.</text>
</comment>
<sequence length="369" mass="41343">MPSRQSPSSQCTPPRSLPGATPSAVAADTSRLPSSRSQQPSRSRSSRTRASQVEHLRSTLAMLEDREESRREELDRYPVDVGDNDTDVTSTELNVLWFSLRNHVVRYWSVGRGRRSTFAAKDVFFMLLVVMKCGDTWDMLARIFRVKTPTFIKTITGFIEVVAPKLQEAWVASQLDDSSMRVLVTSGHTFQDFPCALYATNVTFQQSNRPSGSMAETMPFYSAKHKSYRFKVDVSVNPRGLAVNCTRHSRGNTADITMFHNNEAFHQSARRKADGDCRLADNGPLATDYPEEWAVLADKGYQGLGDHVRGIHPKKGNQLTPEDRRQNELISSDRVIVENFLGGCAVYGAFVRRNSAGVNRFMTTSSKYA</sequence>
<dbReference type="VEuPathDB" id="FungiDB:PC110_g15677"/>
<keyword evidence="2" id="KW-0479">Metal-binding</keyword>